<dbReference type="EMBL" id="MDZC01000090">
    <property type="protein sequence ID" value="OGX83064.1"/>
    <property type="molecule type" value="Genomic_DNA"/>
</dbReference>
<dbReference type="GO" id="GO:0005829">
    <property type="term" value="C:cytosol"/>
    <property type="evidence" value="ECO:0007669"/>
    <property type="project" value="TreeGrafter"/>
</dbReference>
<proteinExistence type="predicted"/>
<dbReference type="GO" id="GO:0000725">
    <property type="term" value="P:recombinational repair"/>
    <property type="evidence" value="ECO:0007669"/>
    <property type="project" value="TreeGrafter"/>
</dbReference>
<dbReference type="Pfam" id="PF13361">
    <property type="entry name" value="UvrD_C"/>
    <property type="match status" value="1"/>
</dbReference>
<evidence type="ECO:0000259" key="6">
    <source>
        <dbReference type="Pfam" id="PF13361"/>
    </source>
</evidence>
<evidence type="ECO:0000256" key="4">
    <source>
        <dbReference type="ARBA" id="ARBA00022840"/>
    </source>
</evidence>
<keyword evidence="3" id="KW-0347">Helicase</keyword>
<dbReference type="Pfam" id="PF13245">
    <property type="entry name" value="AAA_19"/>
    <property type="match status" value="1"/>
</dbReference>
<keyword evidence="8" id="KW-1185">Reference proteome</keyword>
<organism evidence="7 8">
    <name type="scientific">Hymenobacter glacialis</name>
    <dbReference type="NCBI Taxonomy" id="1908236"/>
    <lineage>
        <taxon>Bacteria</taxon>
        <taxon>Pseudomonadati</taxon>
        <taxon>Bacteroidota</taxon>
        <taxon>Cytophagia</taxon>
        <taxon>Cytophagales</taxon>
        <taxon>Hymenobacteraceae</taxon>
        <taxon>Hymenobacter</taxon>
    </lineage>
</organism>
<dbReference type="STRING" id="1908236.BEN48_04750"/>
<feature type="domain" description="UvrD-like helicase C-terminal" evidence="6">
    <location>
        <begin position="248"/>
        <end position="348"/>
    </location>
</feature>
<keyword evidence="2" id="KW-0378">Hydrolase</keyword>
<evidence type="ECO:0000256" key="3">
    <source>
        <dbReference type="ARBA" id="ARBA00022806"/>
    </source>
</evidence>
<evidence type="ECO:0000313" key="7">
    <source>
        <dbReference type="EMBL" id="OGX83064.1"/>
    </source>
</evidence>
<dbReference type="Proteomes" id="UP000177791">
    <property type="component" value="Unassembled WGS sequence"/>
</dbReference>
<dbReference type="GO" id="GO:0043138">
    <property type="term" value="F:3'-5' DNA helicase activity"/>
    <property type="evidence" value="ECO:0007669"/>
    <property type="project" value="TreeGrafter"/>
</dbReference>
<accession>A0A1G1SWS2</accession>
<evidence type="ECO:0000256" key="2">
    <source>
        <dbReference type="ARBA" id="ARBA00022801"/>
    </source>
</evidence>
<evidence type="ECO:0000256" key="1">
    <source>
        <dbReference type="ARBA" id="ARBA00022741"/>
    </source>
</evidence>
<gene>
    <name evidence="7" type="ORF">BEN48_04750</name>
</gene>
<dbReference type="InterPro" id="IPR014017">
    <property type="entry name" value="DNA_helicase_UvrD-like_C"/>
</dbReference>
<dbReference type="GO" id="GO:0016787">
    <property type="term" value="F:hydrolase activity"/>
    <property type="evidence" value="ECO:0007669"/>
    <property type="project" value="UniProtKB-KW"/>
</dbReference>
<dbReference type="PANTHER" id="PTHR11070">
    <property type="entry name" value="UVRD / RECB / PCRA DNA HELICASE FAMILY MEMBER"/>
    <property type="match status" value="1"/>
</dbReference>
<keyword evidence="1" id="KW-0547">Nucleotide-binding</keyword>
<dbReference type="InterPro" id="IPR027417">
    <property type="entry name" value="P-loop_NTPase"/>
</dbReference>
<comment type="caution">
    <text evidence="7">The sequence shown here is derived from an EMBL/GenBank/DDBJ whole genome shotgun (WGS) entry which is preliminary data.</text>
</comment>
<evidence type="ECO:0000313" key="8">
    <source>
        <dbReference type="Proteomes" id="UP000177791"/>
    </source>
</evidence>
<dbReference type="AlphaFoldDB" id="A0A1G1SWS2"/>
<dbReference type="GO" id="GO:0005524">
    <property type="term" value="F:ATP binding"/>
    <property type="evidence" value="ECO:0007669"/>
    <property type="project" value="UniProtKB-KW"/>
</dbReference>
<name>A0A1G1SWS2_9BACT</name>
<reference evidence="7 8" key="1">
    <citation type="submission" date="2016-08" db="EMBL/GenBank/DDBJ databases">
        <title>Hymenobacter coccineus sp. nov., Hymenobacter lapidarius sp. nov. and Hymenobacter glacialis sp. nov., isolated from Antarctic soil.</title>
        <authorList>
            <person name="Sedlacek I."/>
            <person name="Kralova S."/>
            <person name="Kyrova K."/>
            <person name="Maslanova I."/>
            <person name="Stankova E."/>
            <person name="Vrbovska V."/>
            <person name="Nemec M."/>
            <person name="Bartak M."/>
            <person name="Svec P."/>
            <person name="Busse H.-J."/>
            <person name="Pantucek R."/>
        </authorList>
    </citation>
    <scope>NUCLEOTIDE SEQUENCE [LARGE SCALE GENOMIC DNA]</scope>
    <source>
        <strain evidence="7 8">CCM 8648</strain>
    </source>
</reference>
<dbReference type="PANTHER" id="PTHR11070:SF2">
    <property type="entry name" value="ATP-DEPENDENT DNA HELICASE SRS2"/>
    <property type="match status" value="1"/>
</dbReference>
<dbReference type="InterPro" id="IPR000212">
    <property type="entry name" value="DNA_helicase_UvrD/REP"/>
</dbReference>
<evidence type="ECO:0000256" key="5">
    <source>
        <dbReference type="ARBA" id="ARBA00034923"/>
    </source>
</evidence>
<protein>
    <recommendedName>
        <fullName evidence="5">DNA 3'-5' helicase II</fullName>
    </recommendedName>
</protein>
<dbReference type="GO" id="GO:0003677">
    <property type="term" value="F:DNA binding"/>
    <property type="evidence" value="ECO:0007669"/>
    <property type="project" value="InterPro"/>
</dbReference>
<dbReference type="OrthoDB" id="9809039at2"/>
<dbReference type="SUPFAM" id="SSF52540">
    <property type="entry name" value="P-loop containing nucleoside triphosphate hydrolases"/>
    <property type="match status" value="1"/>
</dbReference>
<dbReference type="RefSeq" id="WP_070735623.1">
    <property type="nucleotide sequence ID" value="NZ_MDZC01000090.1"/>
</dbReference>
<dbReference type="Gene3D" id="3.40.50.300">
    <property type="entry name" value="P-loop containing nucleotide triphosphate hydrolases"/>
    <property type="match status" value="2"/>
</dbReference>
<keyword evidence="4" id="KW-0067">ATP-binding</keyword>
<sequence length="381" mass="43390">MAFVFNTVSEEEITRSLNGKQMMHAIRYDGDDQLFVTGRPGSGKTTISLLRAVFLHNQPDKKVLLLTFQNLLVTSLRNSVPVDMRLNINTFDSWSGQKKSVLKLDFNASVEQLTELLSTQGERYYEIIIDEAQDLPSNVFQPLFAITDRLTIGADTGQKVHPEGTTAAEIEEIISQTHGIHDVELQYNYRNFFEIYDFARQFVPHMPFANGALLLDSMPKGKGRLPEVIQTADEIKTILNLLEQHTGENIAVLFESIAQVDSFSEALKQHNLRHTKYHSKLEWRDKRTTLANVESIVVTTYKSAKGLEFQTVIMPHAERLRPSVGNFFNPEHCYVGCTRATQNLYLTYRGDKLPYCILSFRAASYTHQPIPQLTEENDLPF</sequence>